<evidence type="ECO:0000313" key="3">
    <source>
        <dbReference type="Proteomes" id="UP001497516"/>
    </source>
</evidence>
<evidence type="ECO:0000256" key="1">
    <source>
        <dbReference type="SAM" id="MobiDB-lite"/>
    </source>
</evidence>
<dbReference type="EMBL" id="OZ034817">
    <property type="protein sequence ID" value="CAL1384427.1"/>
    <property type="molecule type" value="Genomic_DNA"/>
</dbReference>
<dbReference type="AlphaFoldDB" id="A0AAV2EF99"/>
<reference evidence="2 3" key="1">
    <citation type="submission" date="2024-04" db="EMBL/GenBank/DDBJ databases">
        <authorList>
            <person name="Fracassetti M."/>
        </authorList>
    </citation>
    <scope>NUCLEOTIDE SEQUENCE [LARGE SCALE GENOMIC DNA]</scope>
</reference>
<sequence>MLPRLPPCDPTRLLPISLGRSRAKSHLIPLGPTRLPPAPSIPRRRASLLYPGDLSNEPRLPCRLQASSNPPPAVETHLPSIVCQLSRLTEQLSDNRPVGCQSTEVL</sequence>
<name>A0AAV2EF99_9ROSI</name>
<feature type="region of interest" description="Disordered" evidence="1">
    <location>
        <begin position="25"/>
        <end position="44"/>
    </location>
</feature>
<organism evidence="2 3">
    <name type="scientific">Linum trigynum</name>
    <dbReference type="NCBI Taxonomy" id="586398"/>
    <lineage>
        <taxon>Eukaryota</taxon>
        <taxon>Viridiplantae</taxon>
        <taxon>Streptophyta</taxon>
        <taxon>Embryophyta</taxon>
        <taxon>Tracheophyta</taxon>
        <taxon>Spermatophyta</taxon>
        <taxon>Magnoliopsida</taxon>
        <taxon>eudicotyledons</taxon>
        <taxon>Gunneridae</taxon>
        <taxon>Pentapetalae</taxon>
        <taxon>rosids</taxon>
        <taxon>fabids</taxon>
        <taxon>Malpighiales</taxon>
        <taxon>Linaceae</taxon>
        <taxon>Linum</taxon>
    </lineage>
</organism>
<protein>
    <submittedName>
        <fullName evidence="2">Uncharacterized protein</fullName>
    </submittedName>
</protein>
<dbReference type="Proteomes" id="UP001497516">
    <property type="component" value="Chromosome 4"/>
</dbReference>
<keyword evidence="3" id="KW-1185">Reference proteome</keyword>
<accession>A0AAV2EF99</accession>
<gene>
    <name evidence="2" type="ORF">LTRI10_LOCUS25632</name>
</gene>
<evidence type="ECO:0000313" key="2">
    <source>
        <dbReference type="EMBL" id="CAL1384427.1"/>
    </source>
</evidence>
<proteinExistence type="predicted"/>